<feature type="domain" description="HpcH/HpaI aldolase/citrate lyase" evidence="6">
    <location>
        <begin position="44"/>
        <end position="232"/>
    </location>
</feature>
<evidence type="ECO:0000256" key="5">
    <source>
        <dbReference type="PIRSR" id="PIRSR015582-2"/>
    </source>
</evidence>
<protein>
    <submittedName>
        <fullName evidence="7">Citrate lyase subunit beta/citryl-CoA lyase</fullName>
    </submittedName>
</protein>
<dbReference type="GO" id="GO:0016829">
    <property type="term" value="F:lyase activity"/>
    <property type="evidence" value="ECO:0007669"/>
    <property type="project" value="UniProtKB-KW"/>
</dbReference>
<accession>A0A495JXR6</accession>
<dbReference type="PANTHER" id="PTHR32308">
    <property type="entry name" value="LYASE BETA SUBUNIT, PUTATIVE (AFU_ORTHOLOGUE AFUA_4G13030)-RELATED"/>
    <property type="match status" value="1"/>
</dbReference>
<evidence type="ECO:0000256" key="3">
    <source>
        <dbReference type="ARBA" id="ARBA00022842"/>
    </source>
</evidence>
<evidence type="ECO:0000256" key="2">
    <source>
        <dbReference type="ARBA" id="ARBA00022723"/>
    </source>
</evidence>
<dbReference type="GO" id="GO:0000287">
    <property type="term" value="F:magnesium ion binding"/>
    <property type="evidence" value="ECO:0007669"/>
    <property type="project" value="TreeGrafter"/>
</dbReference>
<dbReference type="GO" id="GO:0006107">
    <property type="term" value="P:oxaloacetate metabolic process"/>
    <property type="evidence" value="ECO:0007669"/>
    <property type="project" value="TreeGrafter"/>
</dbReference>
<reference evidence="7 8" key="1">
    <citation type="submission" date="2018-10" db="EMBL/GenBank/DDBJ databases">
        <title>Sequencing the genomes of 1000 actinobacteria strains.</title>
        <authorList>
            <person name="Klenk H.-P."/>
        </authorList>
    </citation>
    <scope>NUCLEOTIDE SEQUENCE [LARGE SCALE GENOMIC DNA]</scope>
    <source>
        <strain evidence="7 8">DSM 44343</strain>
    </source>
</reference>
<dbReference type="PANTHER" id="PTHR32308:SF10">
    <property type="entry name" value="CITRATE LYASE SUBUNIT BETA"/>
    <property type="match status" value="1"/>
</dbReference>
<feature type="binding site" evidence="4">
    <location>
        <position position="140"/>
    </location>
    <ligand>
        <name>substrate</name>
    </ligand>
</feature>
<dbReference type="InterPro" id="IPR040442">
    <property type="entry name" value="Pyrv_kinase-like_dom_sf"/>
</dbReference>
<dbReference type="Proteomes" id="UP000274762">
    <property type="component" value="Unassembled WGS sequence"/>
</dbReference>
<comment type="caution">
    <text evidence="7">The sequence shown here is derived from an EMBL/GenBank/DDBJ whole genome shotgun (WGS) entry which is preliminary data.</text>
</comment>
<evidence type="ECO:0000256" key="4">
    <source>
        <dbReference type="PIRSR" id="PIRSR015582-1"/>
    </source>
</evidence>
<evidence type="ECO:0000313" key="8">
    <source>
        <dbReference type="Proteomes" id="UP000274762"/>
    </source>
</evidence>
<feature type="binding site" evidence="5">
    <location>
        <position position="140"/>
    </location>
    <ligand>
        <name>Mg(2+)</name>
        <dbReference type="ChEBI" id="CHEBI:18420"/>
    </ligand>
</feature>
<name>A0A495JXR6_WILMA</name>
<organism evidence="7 8">
    <name type="scientific">Williamsia marianensis</name>
    <dbReference type="NCBI Taxonomy" id="85044"/>
    <lineage>
        <taxon>Bacteria</taxon>
        <taxon>Bacillati</taxon>
        <taxon>Actinomycetota</taxon>
        <taxon>Actinomycetes</taxon>
        <taxon>Mycobacteriales</taxon>
        <taxon>Nocardiaceae</taxon>
        <taxon>Williamsia</taxon>
    </lineage>
</organism>
<dbReference type="PIRSF" id="PIRSF015582">
    <property type="entry name" value="Cit_lyase_B"/>
    <property type="match status" value="1"/>
</dbReference>
<keyword evidence="2 5" id="KW-0479">Metal-binding</keyword>
<sequence>MNSKGAHFCDWSHTRGMPSTIARSVTPELSRSWMLVNAAQGDFDAAARSDADQVILDLEDAVDPRGKGAARERVCTWLDTATAWVRINDRTTRFWSDDIDRLRGAPGLAGVMLAKAETAAQVSETFDRLGGHTPVIALIESAIGVENAVEIARARGVLRLAFGSGDYRHDTGTAAEDAVMAYPRSRLVVASRVAELPGPIDGPAVTDDVAVLEAKTATSVAFGLTGKLCLNASQPAVINRVASPSSEDTAWATDFLSEFEARGRVVRDGSDPPRLKRAEKIARLAAEYTS</sequence>
<comment type="cofactor">
    <cofactor evidence="1">
        <name>Mg(2+)</name>
        <dbReference type="ChEBI" id="CHEBI:18420"/>
    </cofactor>
</comment>
<dbReference type="Gene3D" id="3.20.20.60">
    <property type="entry name" value="Phosphoenolpyruvate-binding domains"/>
    <property type="match status" value="1"/>
</dbReference>
<keyword evidence="7" id="KW-0456">Lyase</keyword>
<dbReference type="Pfam" id="PF03328">
    <property type="entry name" value="HpcH_HpaI"/>
    <property type="match status" value="1"/>
</dbReference>
<feature type="binding site" evidence="4">
    <location>
        <position position="86"/>
    </location>
    <ligand>
        <name>substrate</name>
    </ligand>
</feature>
<proteinExistence type="predicted"/>
<dbReference type="AlphaFoldDB" id="A0A495JXR6"/>
<dbReference type="InterPro" id="IPR005000">
    <property type="entry name" value="Aldolase/citrate-lyase_domain"/>
</dbReference>
<keyword evidence="3 5" id="KW-0460">Magnesium</keyword>
<evidence type="ECO:0000313" key="7">
    <source>
        <dbReference type="EMBL" id="RKR93816.1"/>
    </source>
</evidence>
<dbReference type="SUPFAM" id="SSF51621">
    <property type="entry name" value="Phosphoenolpyruvate/pyruvate domain"/>
    <property type="match status" value="1"/>
</dbReference>
<feature type="binding site" evidence="5">
    <location>
        <position position="166"/>
    </location>
    <ligand>
        <name>Mg(2+)</name>
        <dbReference type="ChEBI" id="CHEBI:18420"/>
    </ligand>
</feature>
<dbReference type="EMBL" id="RBKV01000001">
    <property type="protein sequence ID" value="RKR93816.1"/>
    <property type="molecule type" value="Genomic_DNA"/>
</dbReference>
<gene>
    <name evidence="7" type="ORF">DFJ75_0603</name>
</gene>
<evidence type="ECO:0000259" key="6">
    <source>
        <dbReference type="Pfam" id="PF03328"/>
    </source>
</evidence>
<dbReference type="InterPro" id="IPR015813">
    <property type="entry name" value="Pyrv/PenolPyrv_kinase-like_dom"/>
</dbReference>
<dbReference type="InterPro" id="IPR011206">
    <property type="entry name" value="Citrate_lyase_beta/mcl1/mcl2"/>
</dbReference>
<evidence type="ECO:0000256" key="1">
    <source>
        <dbReference type="ARBA" id="ARBA00001946"/>
    </source>
</evidence>